<dbReference type="Pfam" id="PF05708">
    <property type="entry name" value="Peptidase_C92"/>
    <property type="match status" value="1"/>
</dbReference>
<dbReference type="Gene3D" id="3.90.1720.10">
    <property type="entry name" value="endopeptidase domain like (from Nostoc punctiforme)"/>
    <property type="match status" value="1"/>
</dbReference>
<accession>A0A1I5XML9</accession>
<proteinExistence type="predicted"/>
<dbReference type="EMBL" id="FOXX01000002">
    <property type="protein sequence ID" value="SFQ33223.1"/>
    <property type="molecule type" value="Genomic_DNA"/>
</dbReference>
<organism evidence="1 2">
    <name type="scientific">Priestia endophytica DSM 13796</name>
    <dbReference type="NCBI Taxonomy" id="1121089"/>
    <lineage>
        <taxon>Bacteria</taxon>
        <taxon>Bacillati</taxon>
        <taxon>Bacillota</taxon>
        <taxon>Bacilli</taxon>
        <taxon>Bacillales</taxon>
        <taxon>Bacillaceae</taxon>
        <taxon>Priestia</taxon>
    </lineage>
</organism>
<dbReference type="GeneID" id="93709698"/>
<dbReference type="InterPro" id="IPR038765">
    <property type="entry name" value="Papain-like_cys_pep_sf"/>
</dbReference>
<evidence type="ECO:0000313" key="1">
    <source>
        <dbReference type="EMBL" id="SFQ33223.1"/>
    </source>
</evidence>
<comment type="caution">
    <text evidence="1">The sequence shown here is derived from an EMBL/GenBank/DDBJ whole genome shotgun (WGS) entry which is preliminary data.</text>
</comment>
<gene>
    <name evidence="1" type="ORF">SAMN02745910_00953</name>
</gene>
<dbReference type="Proteomes" id="UP000182762">
    <property type="component" value="Unassembled WGS sequence"/>
</dbReference>
<reference evidence="1 2" key="1">
    <citation type="submission" date="2016-10" db="EMBL/GenBank/DDBJ databases">
        <authorList>
            <person name="Varghese N."/>
            <person name="Submissions S."/>
        </authorList>
    </citation>
    <scope>NUCLEOTIDE SEQUENCE [LARGE SCALE GENOMIC DNA]</scope>
    <source>
        <strain evidence="1 2">DSM 13796</strain>
    </source>
</reference>
<keyword evidence="2" id="KW-1185">Reference proteome</keyword>
<protein>
    <submittedName>
        <fullName evidence="1">Permuted papain-like amidase enzyme, YaeF/YiiX, C92 family</fullName>
    </submittedName>
</protein>
<sequence>MIIIQNLPFYSYDEALSKVQTGDILLCSGHYIISRLIGFFSRSSFSHVGVIVKWEDRILVMESVEDDGVRIVPLSHYFKNYENKNESYRGKLFIARHDKFMSDNVSKEEKKRLIDKGISLLNRHYDKFEILKILLRIVFKVPNYKQNNQYICSEHIDILYKEANITLAPLQRRPLFPEHIAKDKSITFLFRLL</sequence>
<name>A0A1I5XML9_9BACI</name>
<dbReference type="SUPFAM" id="SSF54001">
    <property type="entry name" value="Cysteine proteinases"/>
    <property type="match status" value="1"/>
</dbReference>
<dbReference type="RefSeq" id="WP_064504962.1">
    <property type="nucleotide sequence ID" value="NZ_FOXX01000002.1"/>
</dbReference>
<dbReference type="InterPro" id="IPR024453">
    <property type="entry name" value="Peptidase_C92"/>
</dbReference>
<evidence type="ECO:0000313" key="2">
    <source>
        <dbReference type="Proteomes" id="UP000182762"/>
    </source>
</evidence>